<reference evidence="2 3" key="1">
    <citation type="submission" date="2024-05" db="EMBL/GenBank/DDBJ databases">
        <title>Sinomonas sp. nov., isolated from a waste landfill.</title>
        <authorList>
            <person name="Zhao Y."/>
        </authorList>
    </citation>
    <scope>NUCLEOTIDE SEQUENCE [LARGE SCALE GENOMIC DNA]</scope>
    <source>
        <strain evidence="2 3">CCTCC AB2014300</strain>
    </source>
</reference>
<evidence type="ECO:0000256" key="1">
    <source>
        <dbReference type="SAM" id="MobiDB-lite"/>
    </source>
</evidence>
<protein>
    <submittedName>
        <fullName evidence="2">Uncharacterized protein</fullName>
    </submittedName>
</protein>
<sequence length="435" mass="45209">MTISPGATGPALPERLALLASRSTASPPDRLALASYTLAYSHGAGSTATGFLRSLAHRSRPDLLPVVSDASALSRLRSAGRSRALDSVTPARADAARRRLAVSLSRLAVARVLGPLPDGCPVSARAAVERRRVMAVVGSDLAARAGERGWDSMAVSAPRMVARLLMPPATVQRVMADLSRPDRLGWLRVHRRVAGGVHVYKAQRLSTRSEREAAEGLFDLIGELAEHALDPARPIGSAAALIARADHPAWIAGAGIGSRHWLALLARSAGVDPALVGLAGRGLSPLDRELAAAGLSGAEAWGGAELIAALDRIAAGTDVADRLEAAERERARAAADRLALVEAARAERAGKKRTRPAPDRAPARPADPAGVSAPVPRTLGITVPDRLRSADRATLERVAAAAADKAAAQAGGQWTYQGEAPTVGPDGRMVLVEVV</sequence>
<comment type="caution">
    <text evidence="2">The sequence shown here is derived from an EMBL/GenBank/DDBJ whole genome shotgun (WGS) entry which is preliminary data.</text>
</comment>
<evidence type="ECO:0000313" key="2">
    <source>
        <dbReference type="EMBL" id="MEN2743364.1"/>
    </source>
</evidence>
<keyword evidence="3" id="KW-1185">Reference proteome</keyword>
<name>A0ABU9WW17_9MICC</name>
<feature type="region of interest" description="Disordered" evidence="1">
    <location>
        <begin position="347"/>
        <end position="377"/>
    </location>
</feature>
<accession>A0ABU9WW17</accession>
<proteinExistence type="predicted"/>
<dbReference type="Proteomes" id="UP001422074">
    <property type="component" value="Unassembled WGS sequence"/>
</dbReference>
<gene>
    <name evidence="2" type="ORF">ABCQ75_02270</name>
</gene>
<dbReference type="EMBL" id="JBDFRB010000001">
    <property type="protein sequence ID" value="MEN2743364.1"/>
    <property type="molecule type" value="Genomic_DNA"/>
</dbReference>
<evidence type="ECO:0000313" key="3">
    <source>
        <dbReference type="Proteomes" id="UP001422074"/>
    </source>
</evidence>
<organism evidence="2 3">
    <name type="scientific">Sinomonas halotolerans</name>
    <dbReference type="NCBI Taxonomy" id="1644133"/>
    <lineage>
        <taxon>Bacteria</taxon>
        <taxon>Bacillati</taxon>
        <taxon>Actinomycetota</taxon>
        <taxon>Actinomycetes</taxon>
        <taxon>Micrococcales</taxon>
        <taxon>Micrococcaceae</taxon>
        <taxon>Sinomonas</taxon>
    </lineage>
</organism>
<dbReference type="RefSeq" id="WP_345882857.1">
    <property type="nucleotide sequence ID" value="NZ_JBDFRB010000001.1"/>
</dbReference>